<feature type="domain" description="IrrE N-terminal-like" evidence="1">
    <location>
        <begin position="30"/>
        <end position="147"/>
    </location>
</feature>
<dbReference type="Gene3D" id="1.10.10.2910">
    <property type="match status" value="1"/>
</dbReference>
<dbReference type="Pfam" id="PF06114">
    <property type="entry name" value="Peptidase_M78"/>
    <property type="match status" value="1"/>
</dbReference>
<sequence length="153" mass="17960">MDIYLRIKKKVHDIINQYSTNDPKSIADLLGIITLKSDLGSVEGFLQEYRQNYIIHLNTSIEEKTKQDRILAHELGHYFLHRHLNIFKLSTHSLAFESSLEHEADIFSCELLLNDQMLKEEFNYIQGKNLAELAAFFNVDYEVVKMKYNIFFA</sequence>
<accession>A0A1V8YGP0</accession>
<evidence type="ECO:0000313" key="2">
    <source>
        <dbReference type="EMBL" id="OQO70601.1"/>
    </source>
</evidence>
<proteinExistence type="predicted"/>
<dbReference type="OrthoDB" id="9816277at2"/>
<dbReference type="InterPro" id="IPR010359">
    <property type="entry name" value="IrrE_HExxH"/>
</dbReference>
<dbReference type="STRING" id="112904.BH747_06170"/>
<organism evidence="2 3">
    <name type="scientific">Enterococcus villorum</name>
    <dbReference type="NCBI Taxonomy" id="112904"/>
    <lineage>
        <taxon>Bacteria</taxon>
        <taxon>Bacillati</taxon>
        <taxon>Bacillota</taxon>
        <taxon>Bacilli</taxon>
        <taxon>Lactobacillales</taxon>
        <taxon>Enterococcaceae</taxon>
        <taxon>Enterococcus</taxon>
    </lineage>
</organism>
<gene>
    <name evidence="2" type="ORF">BH747_06170</name>
</gene>
<comment type="caution">
    <text evidence="2">The sequence shown here is derived from an EMBL/GenBank/DDBJ whole genome shotgun (WGS) entry which is preliminary data.</text>
</comment>
<reference evidence="2 3" key="1">
    <citation type="journal article" date="2017" name="BMC Microbiol.">
        <title>Comparative genomics of Enterococcus spp. isolated from bovine feces.</title>
        <authorList>
            <person name="Beukers A.G."/>
            <person name="Zaheer R."/>
            <person name="Goji N."/>
            <person name="Amoako K.K."/>
            <person name="Chaves A.V."/>
            <person name="Ward M.P."/>
            <person name="McAllister T.A."/>
        </authorList>
    </citation>
    <scope>NUCLEOTIDE SEQUENCE [LARGE SCALE GENOMIC DNA]</scope>
    <source>
        <strain evidence="2 3">F1129D 143</strain>
    </source>
</reference>
<name>A0A1V8YGP0_9ENTE</name>
<dbReference type="RefSeq" id="WP_081183379.1">
    <property type="nucleotide sequence ID" value="NZ_MJEA01000004.1"/>
</dbReference>
<dbReference type="AlphaFoldDB" id="A0A1V8YGP0"/>
<evidence type="ECO:0000259" key="1">
    <source>
        <dbReference type="Pfam" id="PF06114"/>
    </source>
</evidence>
<evidence type="ECO:0000313" key="3">
    <source>
        <dbReference type="Proteomes" id="UP000192477"/>
    </source>
</evidence>
<dbReference type="EMBL" id="MJEA01000004">
    <property type="protein sequence ID" value="OQO70601.1"/>
    <property type="molecule type" value="Genomic_DNA"/>
</dbReference>
<protein>
    <submittedName>
        <fullName evidence="2">Toxin-antitoxin system, toxin component</fullName>
    </submittedName>
</protein>
<dbReference type="Proteomes" id="UP000192477">
    <property type="component" value="Unassembled WGS sequence"/>
</dbReference>